<name>A0A4P2PYW9_SORCE</name>
<dbReference type="Proteomes" id="UP000295781">
    <property type="component" value="Chromosome"/>
</dbReference>
<keyword evidence="1" id="KW-0732">Signal</keyword>
<protein>
    <recommendedName>
        <fullName evidence="4">Secreted protein</fullName>
    </recommendedName>
</protein>
<feature type="chain" id="PRO_5020831653" description="Secreted protein" evidence="1">
    <location>
        <begin position="27"/>
        <end position="208"/>
    </location>
</feature>
<reference evidence="2 3" key="1">
    <citation type="submission" date="2015-09" db="EMBL/GenBank/DDBJ databases">
        <title>Sorangium comparison.</title>
        <authorList>
            <person name="Zaburannyi N."/>
            <person name="Bunk B."/>
            <person name="Overmann J."/>
            <person name="Mueller R."/>
        </authorList>
    </citation>
    <scope>NUCLEOTIDE SEQUENCE [LARGE SCALE GENOMIC DNA]</scope>
    <source>
        <strain evidence="2 3">So ceGT47</strain>
    </source>
</reference>
<dbReference type="AlphaFoldDB" id="A0A4P2PYW9"/>
<evidence type="ECO:0000313" key="3">
    <source>
        <dbReference type="Proteomes" id="UP000295781"/>
    </source>
</evidence>
<proteinExistence type="predicted"/>
<evidence type="ECO:0000313" key="2">
    <source>
        <dbReference type="EMBL" id="AUX22069.1"/>
    </source>
</evidence>
<dbReference type="EMBL" id="CP012670">
    <property type="protein sequence ID" value="AUX22069.1"/>
    <property type="molecule type" value="Genomic_DNA"/>
</dbReference>
<gene>
    <name evidence="2" type="ORF">SOCEGT47_025700</name>
</gene>
<sequence>MHPWIFGFLMSAIVALGCSAAPASSALDPTDGFTHAELRSVIELAEVGDAESVAELYELEQAMSVEEKRRLVAMVDELDLDLDPPMTAQAYWQGLKLPVSWSDWPTGKYPYVATSAIGACGSDEDLIAKYRDISFHHWSELYLTTNNAATFLLAKLNGGGLTEYYADTTTRRVEICAGAWIFAGLPIVRDQLSSMTLNVSSSGGVSSW</sequence>
<feature type="signal peptide" evidence="1">
    <location>
        <begin position="1"/>
        <end position="26"/>
    </location>
</feature>
<evidence type="ECO:0000256" key="1">
    <source>
        <dbReference type="SAM" id="SignalP"/>
    </source>
</evidence>
<organism evidence="2 3">
    <name type="scientific">Sorangium cellulosum</name>
    <name type="common">Polyangium cellulosum</name>
    <dbReference type="NCBI Taxonomy" id="56"/>
    <lineage>
        <taxon>Bacteria</taxon>
        <taxon>Pseudomonadati</taxon>
        <taxon>Myxococcota</taxon>
        <taxon>Polyangia</taxon>
        <taxon>Polyangiales</taxon>
        <taxon>Polyangiaceae</taxon>
        <taxon>Sorangium</taxon>
    </lineage>
</organism>
<accession>A0A4P2PYW9</accession>
<evidence type="ECO:0008006" key="4">
    <source>
        <dbReference type="Google" id="ProtNLM"/>
    </source>
</evidence>